<keyword evidence="2" id="KW-1185">Reference proteome</keyword>
<gene>
    <name evidence="1" type="ORF">LV89_02510</name>
</gene>
<name>A0A316EAG9_9BACT</name>
<reference evidence="1 2" key="1">
    <citation type="submission" date="2018-05" db="EMBL/GenBank/DDBJ databases">
        <title>Genomic Encyclopedia of Archaeal and Bacterial Type Strains, Phase II (KMG-II): from individual species to whole genera.</title>
        <authorList>
            <person name="Goeker M."/>
        </authorList>
    </citation>
    <scope>NUCLEOTIDE SEQUENCE [LARGE SCALE GENOMIC DNA]</scope>
    <source>
        <strain evidence="1 2">DSM 22214</strain>
    </source>
</reference>
<comment type="caution">
    <text evidence="1">The sequence shown here is derived from an EMBL/GenBank/DDBJ whole genome shotgun (WGS) entry which is preliminary data.</text>
</comment>
<sequence length="206" mass="24142">MSFFTDLFYSRAKENWKLLAHEIQGKFVDGGFWETNEVKFNYRNTEITLDIFSKGNGRSSKTYTRIICPYITTNRFTFEISSENAISYAAKYIGINDIEIGNTKFDAEIYLQSNQKKRLLTFLDTKYLQEKFLEAFEGTDLVLKINDDHPVFFLKKIPTKILWIQIENIGIEEDIEILKSWFTLCKLTLDRLIEIGEAEDIDPNIQ</sequence>
<dbReference type="Proteomes" id="UP000245489">
    <property type="component" value="Unassembled WGS sequence"/>
</dbReference>
<evidence type="ECO:0000313" key="1">
    <source>
        <dbReference type="EMBL" id="PWK26339.1"/>
    </source>
</evidence>
<dbReference type="AlphaFoldDB" id="A0A316EAG9"/>
<protein>
    <recommendedName>
        <fullName evidence="3">DUF3137 domain-containing protein</fullName>
    </recommendedName>
</protein>
<dbReference type="EMBL" id="QGGO01000012">
    <property type="protein sequence ID" value="PWK26339.1"/>
    <property type="molecule type" value="Genomic_DNA"/>
</dbReference>
<evidence type="ECO:0000313" key="2">
    <source>
        <dbReference type="Proteomes" id="UP000245489"/>
    </source>
</evidence>
<dbReference type="OrthoDB" id="262374at2"/>
<organism evidence="1 2">
    <name type="scientific">Arcicella aurantiaca</name>
    <dbReference type="NCBI Taxonomy" id="591202"/>
    <lineage>
        <taxon>Bacteria</taxon>
        <taxon>Pseudomonadati</taxon>
        <taxon>Bacteroidota</taxon>
        <taxon>Cytophagia</taxon>
        <taxon>Cytophagales</taxon>
        <taxon>Flectobacillaceae</taxon>
        <taxon>Arcicella</taxon>
    </lineage>
</organism>
<dbReference type="RefSeq" id="WP_109743238.1">
    <property type="nucleotide sequence ID" value="NZ_QGGO01000012.1"/>
</dbReference>
<evidence type="ECO:0008006" key="3">
    <source>
        <dbReference type="Google" id="ProtNLM"/>
    </source>
</evidence>
<accession>A0A316EAG9</accession>
<proteinExistence type="predicted"/>